<sequence length="322" mass="34716">MSRTTLSPIDVRSLPAFALMAAQVATIVVLIAVTGFSYDGRDINTVAMVIAFAIGFGFALRRLGIGRLATALEAMALILASGMTVACLSLLCASDSMPLADAWLAAADRILLPAVSWRDLALSLAHHPRLTQIMCSIYSTLLWQPFVLIVALALARREDVIWRFVHAWMLTLVLCVAIFAIAPAVTPYVYYGITPSQVPALTVNAGWRPAEIIMHVRDGTIHVLASRTASGLITFPSFHAAGAMLLAWSFRRASWFGWGFVALDVLMLPTIPLIGSHYFVDALGGVAVAALTIVTTRRTGKPRHGLCRPATHSWPEQGSPIS</sequence>
<gene>
    <name evidence="4" type="ORF">FPZ24_10525</name>
</gene>
<protein>
    <submittedName>
        <fullName evidence="4">Phosphatase PAP2 family protein</fullName>
    </submittedName>
</protein>
<dbReference type="KEGG" id="spai:FPZ24_10525"/>
<feature type="transmembrane region" description="Helical" evidence="2">
    <location>
        <begin position="130"/>
        <end position="155"/>
    </location>
</feature>
<reference evidence="4 5" key="1">
    <citation type="submission" date="2019-07" db="EMBL/GenBank/DDBJ databases">
        <title>Full genome sequence of Sphingomonas sp. 4R-6-7(HKS19).</title>
        <authorList>
            <person name="Im W.-T."/>
        </authorList>
    </citation>
    <scope>NUCLEOTIDE SEQUENCE [LARGE SCALE GENOMIC DNA]</scope>
    <source>
        <strain evidence="4 5">HKS19</strain>
    </source>
</reference>
<accession>A0A5B8LHY6</accession>
<keyword evidence="5" id="KW-1185">Reference proteome</keyword>
<name>A0A5B8LHY6_9SPHN</name>
<feature type="transmembrane region" description="Helical" evidence="2">
    <location>
        <begin position="229"/>
        <end position="248"/>
    </location>
</feature>
<feature type="transmembrane region" description="Helical" evidence="2">
    <location>
        <begin position="255"/>
        <end position="272"/>
    </location>
</feature>
<feature type="transmembrane region" description="Helical" evidence="2">
    <location>
        <begin position="72"/>
        <end position="91"/>
    </location>
</feature>
<feature type="transmembrane region" description="Helical" evidence="2">
    <location>
        <begin position="43"/>
        <end position="60"/>
    </location>
</feature>
<evidence type="ECO:0000313" key="4">
    <source>
        <dbReference type="EMBL" id="QDZ07868.1"/>
    </source>
</evidence>
<dbReference type="AlphaFoldDB" id="A0A5B8LHY6"/>
<dbReference type="InterPro" id="IPR026841">
    <property type="entry name" value="Aur1/Ipt1"/>
</dbReference>
<feature type="region of interest" description="Disordered" evidence="1">
    <location>
        <begin position="302"/>
        <end position="322"/>
    </location>
</feature>
<feature type="domain" description="Inositolphosphotransferase Aur1/Ipt1" evidence="3">
    <location>
        <begin position="104"/>
        <end position="294"/>
    </location>
</feature>
<dbReference type="Pfam" id="PF14378">
    <property type="entry name" value="PAP2_3"/>
    <property type="match status" value="1"/>
</dbReference>
<evidence type="ECO:0000256" key="2">
    <source>
        <dbReference type="SAM" id="Phobius"/>
    </source>
</evidence>
<keyword evidence="2" id="KW-0812">Transmembrane</keyword>
<organism evidence="4 5">
    <name type="scientific">Sphingomonas panacisoli</name>
    <dbReference type="NCBI Taxonomy" id="1813879"/>
    <lineage>
        <taxon>Bacteria</taxon>
        <taxon>Pseudomonadati</taxon>
        <taxon>Pseudomonadota</taxon>
        <taxon>Alphaproteobacteria</taxon>
        <taxon>Sphingomonadales</taxon>
        <taxon>Sphingomonadaceae</taxon>
        <taxon>Sphingomonas</taxon>
    </lineage>
</organism>
<dbReference type="RefSeq" id="WP_146571784.1">
    <property type="nucleotide sequence ID" value="NZ_CP042306.1"/>
</dbReference>
<dbReference type="EMBL" id="CP042306">
    <property type="protein sequence ID" value="QDZ07868.1"/>
    <property type="molecule type" value="Genomic_DNA"/>
</dbReference>
<evidence type="ECO:0000313" key="5">
    <source>
        <dbReference type="Proteomes" id="UP000315673"/>
    </source>
</evidence>
<proteinExistence type="predicted"/>
<dbReference type="Proteomes" id="UP000315673">
    <property type="component" value="Chromosome"/>
</dbReference>
<keyword evidence="2" id="KW-1133">Transmembrane helix</keyword>
<feature type="transmembrane region" description="Helical" evidence="2">
    <location>
        <begin position="16"/>
        <end position="37"/>
    </location>
</feature>
<feature type="transmembrane region" description="Helical" evidence="2">
    <location>
        <begin position="167"/>
        <end position="191"/>
    </location>
</feature>
<evidence type="ECO:0000259" key="3">
    <source>
        <dbReference type="Pfam" id="PF14378"/>
    </source>
</evidence>
<dbReference type="GO" id="GO:0016020">
    <property type="term" value="C:membrane"/>
    <property type="evidence" value="ECO:0007669"/>
    <property type="project" value="UniProtKB-SubCell"/>
</dbReference>
<keyword evidence="2" id="KW-0472">Membrane</keyword>
<dbReference type="OrthoDB" id="7584858at2"/>
<evidence type="ECO:0000256" key="1">
    <source>
        <dbReference type="SAM" id="MobiDB-lite"/>
    </source>
</evidence>
<feature type="transmembrane region" description="Helical" evidence="2">
    <location>
        <begin position="278"/>
        <end position="296"/>
    </location>
</feature>